<accession>A0A8X6F6E7</accession>
<dbReference type="Proteomes" id="UP000887116">
    <property type="component" value="Unassembled WGS sequence"/>
</dbReference>
<evidence type="ECO:0000313" key="2">
    <source>
        <dbReference type="EMBL" id="GFQ71367.1"/>
    </source>
</evidence>
<proteinExistence type="predicted"/>
<keyword evidence="3" id="KW-1185">Reference proteome</keyword>
<gene>
    <name evidence="2" type="ORF">TNCT_198901</name>
</gene>
<dbReference type="AlphaFoldDB" id="A0A8X6F6E7"/>
<feature type="coiled-coil region" evidence="1">
    <location>
        <begin position="44"/>
        <end position="78"/>
    </location>
</feature>
<dbReference type="OrthoDB" id="6473030at2759"/>
<dbReference type="EMBL" id="BMAO01011105">
    <property type="protein sequence ID" value="GFQ71367.1"/>
    <property type="molecule type" value="Genomic_DNA"/>
</dbReference>
<evidence type="ECO:0000313" key="3">
    <source>
        <dbReference type="Proteomes" id="UP000887116"/>
    </source>
</evidence>
<evidence type="ECO:0000256" key="1">
    <source>
        <dbReference type="SAM" id="Coils"/>
    </source>
</evidence>
<name>A0A8X6F6E7_TRICU</name>
<comment type="caution">
    <text evidence="2">The sequence shown here is derived from an EMBL/GenBank/DDBJ whole genome shotgun (WGS) entry which is preliminary data.</text>
</comment>
<organism evidence="2 3">
    <name type="scientific">Trichonephila clavata</name>
    <name type="common">Joro spider</name>
    <name type="synonym">Nephila clavata</name>
    <dbReference type="NCBI Taxonomy" id="2740835"/>
    <lineage>
        <taxon>Eukaryota</taxon>
        <taxon>Metazoa</taxon>
        <taxon>Ecdysozoa</taxon>
        <taxon>Arthropoda</taxon>
        <taxon>Chelicerata</taxon>
        <taxon>Arachnida</taxon>
        <taxon>Araneae</taxon>
        <taxon>Araneomorphae</taxon>
        <taxon>Entelegynae</taxon>
        <taxon>Araneoidea</taxon>
        <taxon>Nephilidae</taxon>
        <taxon>Trichonephila</taxon>
    </lineage>
</organism>
<reference evidence="2" key="1">
    <citation type="submission" date="2020-07" db="EMBL/GenBank/DDBJ databases">
        <title>Multicomponent nature underlies the extraordinary mechanical properties of spider dragline silk.</title>
        <authorList>
            <person name="Kono N."/>
            <person name="Nakamura H."/>
            <person name="Mori M."/>
            <person name="Yoshida Y."/>
            <person name="Ohtoshi R."/>
            <person name="Malay A.D."/>
            <person name="Moran D.A.P."/>
            <person name="Tomita M."/>
            <person name="Numata K."/>
            <person name="Arakawa K."/>
        </authorList>
    </citation>
    <scope>NUCLEOTIDE SEQUENCE</scope>
</reference>
<sequence length="162" mass="19230">MEKQLEDVKSKREIIRSLTTKLITKIECIIKDESISREIKIEDLIECKEQLLDKQNSLKKLNEKIESLINSEEIEKEVSSIFRITAWIRRFINNVKLKKEDRIKTPLAAEEIEKAEEIWIKQVQPENFGIEINCLEENKNLPKDSKIRDLNPFLRMKKVFYG</sequence>
<protein>
    <submittedName>
        <fullName evidence="2">Uncharacterized protein</fullName>
    </submittedName>
</protein>
<keyword evidence="1" id="KW-0175">Coiled coil</keyword>